<dbReference type="Proteomes" id="UP000038045">
    <property type="component" value="Unplaced"/>
</dbReference>
<dbReference type="SMART" id="SM00741">
    <property type="entry name" value="SapB"/>
    <property type="match status" value="1"/>
</dbReference>
<reference evidence="5" key="1">
    <citation type="submission" date="2017-02" db="UniProtKB">
        <authorList>
            <consortium name="WormBaseParasite"/>
        </authorList>
    </citation>
    <scope>IDENTIFICATION</scope>
</reference>
<protein>
    <submittedName>
        <fullName evidence="5">Saposin B-type domain-containing protein</fullName>
    </submittedName>
</protein>
<sequence length="106" mass="11992">MKLKIVFFLLLSFCLVQTDDTIQCQLCINLVNNLKEIVEKDGADIAREAAEICDKITLNISILDAMCKRFAIEEIDNIIQGLKRNNSAETICNDINICHKLHVITI</sequence>
<dbReference type="AlphaFoldDB" id="A0A0N4ZUW0"/>
<feature type="domain" description="Saposin B-type" evidence="3">
    <location>
        <begin position="20"/>
        <end position="102"/>
    </location>
</feature>
<evidence type="ECO:0000256" key="2">
    <source>
        <dbReference type="SAM" id="SignalP"/>
    </source>
</evidence>
<proteinExistence type="predicted"/>
<dbReference type="WBParaSite" id="PTRK_0001237300.1">
    <property type="protein sequence ID" value="PTRK_0001237300.1"/>
    <property type="gene ID" value="PTRK_0001237300"/>
</dbReference>
<evidence type="ECO:0000259" key="3">
    <source>
        <dbReference type="PROSITE" id="PS50015"/>
    </source>
</evidence>
<keyword evidence="4" id="KW-1185">Reference proteome</keyword>
<dbReference type="SUPFAM" id="SSF47862">
    <property type="entry name" value="Saposin"/>
    <property type="match status" value="1"/>
</dbReference>
<feature type="chain" id="PRO_5005892243" evidence="2">
    <location>
        <begin position="19"/>
        <end position="106"/>
    </location>
</feature>
<dbReference type="InterPro" id="IPR008139">
    <property type="entry name" value="SaposinB_dom"/>
</dbReference>
<feature type="signal peptide" evidence="2">
    <location>
        <begin position="1"/>
        <end position="18"/>
    </location>
</feature>
<keyword evidence="1" id="KW-1015">Disulfide bond</keyword>
<name>A0A0N4ZUW0_PARTI</name>
<keyword evidence="2" id="KW-0732">Signal</keyword>
<organism evidence="4 5">
    <name type="scientific">Parastrongyloides trichosuri</name>
    <name type="common">Possum-specific nematode worm</name>
    <dbReference type="NCBI Taxonomy" id="131310"/>
    <lineage>
        <taxon>Eukaryota</taxon>
        <taxon>Metazoa</taxon>
        <taxon>Ecdysozoa</taxon>
        <taxon>Nematoda</taxon>
        <taxon>Chromadorea</taxon>
        <taxon>Rhabditida</taxon>
        <taxon>Tylenchina</taxon>
        <taxon>Panagrolaimomorpha</taxon>
        <taxon>Strongyloidoidea</taxon>
        <taxon>Strongyloididae</taxon>
        <taxon>Parastrongyloides</taxon>
    </lineage>
</organism>
<dbReference type="InterPro" id="IPR011001">
    <property type="entry name" value="Saposin-like"/>
</dbReference>
<evidence type="ECO:0000256" key="1">
    <source>
        <dbReference type="ARBA" id="ARBA00023157"/>
    </source>
</evidence>
<accession>A0A0N4ZUW0</accession>
<dbReference type="Gene3D" id="1.10.225.10">
    <property type="entry name" value="Saposin-like"/>
    <property type="match status" value="1"/>
</dbReference>
<evidence type="ECO:0000313" key="5">
    <source>
        <dbReference type="WBParaSite" id="PTRK_0001237300.1"/>
    </source>
</evidence>
<evidence type="ECO:0000313" key="4">
    <source>
        <dbReference type="Proteomes" id="UP000038045"/>
    </source>
</evidence>
<dbReference type="PROSITE" id="PS50015">
    <property type="entry name" value="SAP_B"/>
    <property type="match status" value="1"/>
</dbReference>